<evidence type="ECO:0000313" key="3">
    <source>
        <dbReference type="Proteomes" id="UP000002668"/>
    </source>
</evidence>
<feature type="region of interest" description="Disordered" evidence="1">
    <location>
        <begin position="190"/>
        <end position="297"/>
    </location>
</feature>
<keyword evidence="3" id="KW-1185">Reference proteome</keyword>
<organism evidence="3">
    <name type="scientific">Leptosphaeria maculans (strain JN3 / isolate v23.1.3 / race Av1-4-5-6-7-8)</name>
    <name type="common">Blackleg fungus</name>
    <name type="synonym">Phoma lingam</name>
    <dbReference type="NCBI Taxonomy" id="985895"/>
    <lineage>
        <taxon>Eukaryota</taxon>
        <taxon>Fungi</taxon>
        <taxon>Dikarya</taxon>
        <taxon>Ascomycota</taxon>
        <taxon>Pezizomycotina</taxon>
        <taxon>Dothideomycetes</taxon>
        <taxon>Pleosporomycetidae</taxon>
        <taxon>Pleosporales</taxon>
        <taxon>Pleosporineae</taxon>
        <taxon>Leptosphaeriaceae</taxon>
        <taxon>Plenodomus</taxon>
        <taxon>Plenodomus lingam/Leptosphaeria maculans species complex</taxon>
    </lineage>
</organism>
<feature type="compositionally biased region" description="Basic and acidic residues" evidence="1">
    <location>
        <begin position="554"/>
        <end position="570"/>
    </location>
</feature>
<feature type="region of interest" description="Disordered" evidence="1">
    <location>
        <begin position="554"/>
        <end position="582"/>
    </location>
</feature>
<protein>
    <submittedName>
        <fullName evidence="2">Predicted protein</fullName>
    </submittedName>
</protein>
<feature type="compositionally biased region" description="Low complexity" evidence="1">
    <location>
        <begin position="216"/>
        <end position="242"/>
    </location>
</feature>
<dbReference type="OrthoDB" id="3875902at2759"/>
<dbReference type="eggNOG" id="ENOG502TEJB">
    <property type="taxonomic scope" value="Eukaryota"/>
</dbReference>
<dbReference type="AlphaFoldDB" id="E5R4V5"/>
<feature type="region of interest" description="Disordered" evidence="1">
    <location>
        <begin position="416"/>
        <end position="435"/>
    </location>
</feature>
<gene>
    <name evidence="2" type="ORF">LEMA_P049340.1</name>
</gene>
<feature type="compositionally biased region" description="Polar residues" evidence="1">
    <location>
        <begin position="111"/>
        <end position="131"/>
    </location>
</feature>
<dbReference type="OMA" id="HGYCPRH"/>
<dbReference type="EMBL" id="FP929083">
    <property type="protein sequence ID" value="CBX92228.1"/>
    <property type="molecule type" value="Genomic_DNA"/>
</dbReference>
<feature type="region of interest" description="Disordered" evidence="1">
    <location>
        <begin position="1"/>
        <end position="160"/>
    </location>
</feature>
<feature type="compositionally biased region" description="Polar residues" evidence="1">
    <location>
        <begin position="273"/>
        <end position="284"/>
    </location>
</feature>
<feature type="compositionally biased region" description="Low complexity" evidence="1">
    <location>
        <begin position="67"/>
        <end position="104"/>
    </location>
</feature>
<reference evidence="3" key="1">
    <citation type="journal article" date="2011" name="Nat. Commun.">
        <title>Effector diversification within compartments of the Leptosphaeria maculans genome affected by Repeat-Induced Point mutations.</title>
        <authorList>
            <person name="Rouxel T."/>
            <person name="Grandaubert J."/>
            <person name="Hane J.K."/>
            <person name="Hoede C."/>
            <person name="van de Wouw A.P."/>
            <person name="Couloux A."/>
            <person name="Dominguez V."/>
            <person name="Anthouard V."/>
            <person name="Bally P."/>
            <person name="Bourras S."/>
            <person name="Cozijnsen A.J."/>
            <person name="Ciuffetti L.M."/>
            <person name="Degrave A."/>
            <person name="Dilmaghani A."/>
            <person name="Duret L."/>
            <person name="Fudal I."/>
            <person name="Goodwin S.B."/>
            <person name="Gout L."/>
            <person name="Glaser N."/>
            <person name="Linglin J."/>
            <person name="Kema G.H.J."/>
            <person name="Lapalu N."/>
            <person name="Lawrence C.B."/>
            <person name="May K."/>
            <person name="Meyer M."/>
            <person name="Ollivier B."/>
            <person name="Poulain J."/>
            <person name="Schoch C.L."/>
            <person name="Simon A."/>
            <person name="Spatafora J.W."/>
            <person name="Stachowiak A."/>
            <person name="Turgeon B.G."/>
            <person name="Tyler B.M."/>
            <person name="Vincent D."/>
            <person name="Weissenbach J."/>
            <person name="Amselem J."/>
            <person name="Quesneville H."/>
            <person name="Oliver R.P."/>
            <person name="Wincker P."/>
            <person name="Balesdent M.-H."/>
            <person name="Howlett B.J."/>
        </authorList>
    </citation>
    <scope>NUCLEOTIDE SEQUENCE [LARGE SCALE GENOMIC DNA]</scope>
    <source>
        <strain evidence="3">JN3 / isolate v23.1.3 / race Av1-4-5-6-7-8</strain>
    </source>
</reference>
<proteinExistence type="predicted"/>
<evidence type="ECO:0000256" key="1">
    <source>
        <dbReference type="SAM" id="MobiDB-lite"/>
    </source>
</evidence>
<sequence length="628" mass="69473">MSQIRQLGAEYIVPSTPQSNASLDSTCSRGIKSILPPSYSPTIDILPPVNNPATMTTAALKYSNHESTSTSSDSSSSSTSSTDTSASARSSTSNASHASSLSASRPKPTRHSNPTVSNSSASKLNARSSPPTVRFTEPEPLPRCRTRSTPMSLIRPQPAHSRYTVPSPLLALQYQNLRVPEMSSPALSLQKAREEKISRATPRPQSILITRPRRLSTQTVNTRTSTSTLHPSSTMPSSRSSPNTESRTSKAPLPNRASVPNLNPSLAHGSRVHSYTSTHSTQSAPAILSTPPNPAIPQGQYDPLQHYIPCLWPACSKHYTAAHAGSMYYVPQGPFSLTRLHGYCPRHATQELAEASALCKREWEFLRQSAGRKTLPQIAAEFEAFMKQFRSARAADDAQLLQELRSRVVGGTTTATTTTAKVQSPTAGEKANTAKTRPKVQFDIWDWRYTPHRCTAVNCKANPYSPYASHLYIFYHSPRPSTFKPLHTLCPRCANREVEDFERRVSEKWSSRCDGWNEQEWDEWLGNVVRDREMDAEFTEKAQEKMIKDKGTTRRVETMEQGKRPEKAAEKASGQISEKVGEKASERVAEKVGGVGVKGKRMSIFKRLIHSRKWNAKFNGWIIIIPSG</sequence>
<dbReference type="VEuPathDB" id="FungiDB:LEMA_P049340.1"/>
<dbReference type="InParanoid" id="E5R4V5"/>
<accession>E5R4V5</accession>
<dbReference type="GeneID" id="13284555"/>
<name>E5R4V5_LEPMJ</name>
<feature type="compositionally biased region" description="Polar residues" evidence="1">
    <location>
        <begin position="15"/>
        <end position="28"/>
    </location>
</feature>
<evidence type="ECO:0000313" key="2">
    <source>
        <dbReference type="EMBL" id="CBX92228.1"/>
    </source>
</evidence>
<dbReference type="Proteomes" id="UP000002668">
    <property type="component" value="Genome"/>
</dbReference>
<dbReference type="HOGENOM" id="CLU_029719_0_0_1"/>